<feature type="compositionally biased region" description="Basic and acidic residues" evidence="1">
    <location>
        <begin position="221"/>
        <end position="234"/>
    </location>
</feature>
<name>A0AA43QK29_9LECA</name>
<organism evidence="2 3">
    <name type="scientific">Ramalina farinacea</name>
    <dbReference type="NCBI Taxonomy" id="258253"/>
    <lineage>
        <taxon>Eukaryota</taxon>
        <taxon>Fungi</taxon>
        <taxon>Dikarya</taxon>
        <taxon>Ascomycota</taxon>
        <taxon>Pezizomycotina</taxon>
        <taxon>Lecanoromycetes</taxon>
        <taxon>OSLEUM clade</taxon>
        <taxon>Lecanoromycetidae</taxon>
        <taxon>Lecanorales</taxon>
        <taxon>Lecanorineae</taxon>
        <taxon>Ramalinaceae</taxon>
        <taxon>Ramalina</taxon>
    </lineage>
</organism>
<evidence type="ECO:0000313" key="3">
    <source>
        <dbReference type="Proteomes" id="UP001161017"/>
    </source>
</evidence>
<protein>
    <submittedName>
        <fullName evidence="2">Uncharacterized protein</fullName>
    </submittedName>
</protein>
<evidence type="ECO:0000256" key="1">
    <source>
        <dbReference type="SAM" id="MobiDB-lite"/>
    </source>
</evidence>
<feature type="compositionally biased region" description="Low complexity" evidence="1">
    <location>
        <begin position="243"/>
        <end position="257"/>
    </location>
</feature>
<accession>A0AA43QK29</accession>
<keyword evidence="3" id="KW-1185">Reference proteome</keyword>
<feature type="region of interest" description="Disordered" evidence="1">
    <location>
        <begin position="290"/>
        <end position="331"/>
    </location>
</feature>
<dbReference type="EMBL" id="JAPUFD010000006">
    <property type="protein sequence ID" value="MDI1487956.1"/>
    <property type="molecule type" value="Genomic_DNA"/>
</dbReference>
<feature type="region of interest" description="Disordered" evidence="1">
    <location>
        <begin position="219"/>
        <end position="273"/>
    </location>
</feature>
<evidence type="ECO:0000313" key="2">
    <source>
        <dbReference type="EMBL" id="MDI1487956.1"/>
    </source>
</evidence>
<dbReference type="AlphaFoldDB" id="A0AA43QK29"/>
<reference evidence="2" key="1">
    <citation type="journal article" date="2023" name="Genome Biol. Evol.">
        <title>First Whole Genome Sequence and Flow Cytometry Genome Size Data for the Lichen-Forming Fungus Ramalina farinacea (Ascomycota).</title>
        <authorList>
            <person name="Llewellyn T."/>
            <person name="Mian S."/>
            <person name="Hill R."/>
            <person name="Leitch I.J."/>
            <person name="Gaya E."/>
        </authorList>
    </citation>
    <scope>NUCLEOTIDE SEQUENCE</scope>
    <source>
        <strain evidence="2">LIQ254RAFAR</strain>
    </source>
</reference>
<gene>
    <name evidence="2" type="ORF">OHK93_007230</name>
</gene>
<sequence length="391" mass="44472">MITCTHCRLEYQVHVQGQDPTTEYQAMEGLSKVRDLRMKFDDNAIEMRQKKGGHSCQRTFLKGHIYWERCNVPKGQTIGNRFLHIEINIQLGTPASTVSFESTAADAEENARGLEQAKAYPLARLPDNISKLRLLLGDLEQYWTLTPGVPLGITMEVRGSQIKRIITRVSSVKPASPAAQKLDSDFQYRKEEAKVKKNLPSGLESSQIEVYHVLGRGNTFRGEKPTYDPDKIDESLSGPSPTPAAAAAPMPEAEFAPKNPIAYKNPSTYTRRNDIAGSATNQLKAWARQQGLTRQDKGLEAQIGLPAERPRPEESEIAGNGSGKDSKEEERAELELQLVRLEQTRKERQRQLWDRFKIDEYNVETSKVDQEYYQQKTDLQQQFLERRRRRV</sequence>
<comment type="caution">
    <text evidence="2">The sequence shown here is derived from an EMBL/GenBank/DDBJ whole genome shotgun (WGS) entry which is preliminary data.</text>
</comment>
<dbReference type="Proteomes" id="UP001161017">
    <property type="component" value="Unassembled WGS sequence"/>
</dbReference>
<proteinExistence type="predicted"/>